<dbReference type="RefSeq" id="WP_020817794.1">
    <property type="nucleotide sequence ID" value="NZ_JANF02000056.1"/>
</dbReference>
<dbReference type="EMBL" id="JANF02000056">
    <property type="protein sequence ID" value="KER36326.1"/>
    <property type="molecule type" value="Genomic_DNA"/>
</dbReference>
<dbReference type="AlphaFoldDB" id="A0A8E0WRZ7"/>
<protein>
    <submittedName>
        <fullName evidence="1">Uncharacterized protein</fullName>
    </submittedName>
</protein>
<evidence type="ECO:0000313" key="2">
    <source>
        <dbReference type="Proteomes" id="UP000028135"/>
    </source>
</evidence>
<comment type="caution">
    <text evidence="1">The sequence shown here is derived from an EMBL/GenBank/DDBJ whole genome shotgun (WGS) entry which is preliminary data.</text>
</comment>
<organism evidence="1 2">
    <name type="scientific">Sphingobium indicum F2</name>
    <dbReference type="NCBI Taxonomy" id="1450518"/>
    <lineage>
        <taxon>Bacteria</taxon>
        <taxon>Pseudomonadati</taxon>
        <taxon>Pseudomonadota</taxon>
        <taxon>Alphaproteobacteria</taxon>
        <taxon>Sphingomonadales</taxon>
        <taxon>Sphingomonadaceae</taxon>
        <taxon>Sphingobium</taxon>
    </lineage>
</organism>
<evidence type="ECO:0000313" key="1">
    <source>
        <dbReference type="EMBL" id="KER36326.1"/>
    </source>
</evidence>
<dbReference type="Proteomes" id="UP000028135">
    <property type="component" value="Unassembled WGS sequence"/>
</dbReference>
<dbReference type="InterPro" id="IPR035383">
    <property type="entry name" value="MauJ"/>
</dbReference>
<accession>A0A8E0WRZ7</accession>
<gene>
    <name evidence="1" type="ORF">AL00_11300</name>
</gene>
<reference evidence="1 2" key="1">
    <citation type="submission" date="2014-05" db="EMBL/GenBank/DDBJ databases">
        <title>Genome Announcement of Sphingobium lucknowense F2.</title>
        <authorList>
            <person name="Lal R."/>
            <person name="Negi V."/>
            <person name="Lata P."/>
            <person name="Sangwan N."/>
            <person name="Gupta S.K."/>
            <person name="Rao D.L.N."/>
            <person name="Das S."/>
        </authorList>
    </citation>
    <scope>NUCLEOTIDE SEQUENCE [LARGE SCALE GENOMIC DNA]</scope>
    <source>
        <strain evidence="1 2">F2</strain>
    </source>
</reference>
<name>A0A8E0WRZ7_9SPHN</name>
<sequence>MADIEIAELKDIFVGELAEHGHWIVANLDTGISWPVEQQKYTYQDTDFFLLPITKESYPAVALKKGDETDQEARSRILRFLSAMSWSEGSGVIVPFFTGGNLPRPMGREKSFGLTITRDLNLTYLPEPAEDRGRVALALMREGRGLNHPAYAFLSFYRVLEAALPDGRARGEWVATNLERIFDRQGQEALEKLKATGVVDLGGHLYRSGRQAIAHAAAVPIINPDDASDYERLQGELPIMRGLAELAIEEVLGIKTRHTIWKEHLYELAGFKERLGPALVQGALDEIEPPEGATVDLPHIDVELRRSDPFTALKGMVPVHVSQQGKMMQLVYRSPDELVEMVFVLDFGEERLRFEWDRNIYGRDDGSAQAAIYAAELTRFIRDYVGNGELHIYDAKSRNLLSRVDAFIPTNYWANHEALNEQIMRWTEEAAHRVIAHQHEDVQEGAP</sequence>
<proteinExistence type="predicted"/>
<dbReference type="Pfam" id="PF17419">
    <property type="entry name" value="MauJ"/>
    <property type="match status" value="1"/>
</dbReference>